<evidence type="ECO:0000313" key="2">
    <source>
        <dbReference type="EMBL" id="RDU97742.1"/>
    </source>
</evidence>
<sequence length="171" mass="18031">MKFRSYMAVCALALIPVLALAGQASAQSAAQPMFVNVNGQAVPVKAETHMIQTAAGPMKVSSWSWHSPHGGASFEVQTSTGGMPPAFALQQMRAMQYQMRAAQVQMMAMQQQMMALQHAAFAGTFAVPAQQAVVFSAPMWAMPEPVVVVVPARRVAPPAAVVPAKPAGIKA</sequence>
<keyword evidence="3" id="KW-1185">Reference proteome</keyword>
<evidence type="ECO:0000256" key="1">
    <source>
        <dbReference type="SAM" id="SignalP"/>
    </source>
</evidence>
<organism evidence="2 3">
    <name type="scientific">Trinickia dinghuensis</name>
    <dbReference type="NCBI Taxonomy" id="2291023"/>
    <lineage>
        <taxon>Bacteria</taxon>
        <taxon>Pseudomonadati</taxon>
        <taxon>Pseudomonadota</taxon>
        <taxon>Betaproteobacteria</taxon>
        <taxon>Burkholderiales</taxon>
        <taxon>Burkholderiaceae</taxon>
        <taxon>Trinickia</taxon>
    </lineage>
</organism>
<dbReference type="RefSeq" id="WP_115534931.1">
    <property type="nucleotide sequence ID" value="NZ_QRGA01000009.1"/>
</dbReference>
<evidence type="ECO:0000313" key="3">
    <source>
        <dbReference type="Proteomes" id="UP000256838"/>
    </source>
</evidence>
<accession>A0A3D8JY53</accession>
<comment type="caution">
    <text evidence="2">The sequence shown here is derived from an EMBL/GenBank/DDBJ whole genome shotgun (WGS) entry which is preliminary data.</text>
</comment>
<keyword evidence="1" id="KW-0732">Signal</keyword>
<protein>
    <submittedName>
        <fullName evidence="2">Uncharacterized protein</fullName>
    </submittedName>
</protein>
<dbReference type="EMBL" id="QRGA01000009">
    <property type="protein sequence ID" value="RDU97742.1"/>
    <property type="molecule type" value="Genomic_DNA"/>
</dbReference>
<feature type="chain" id="PRO_5017639310" evidence="1">
    <location>
        <begin position="27"/>
        <end position="171"/>
    </location>
</feature>
<dbReference type="AlphaFoldDB" id="A0A3D8JY53"/>
<dbReference type="Proteomes" id="UP000256838">
    <property type="component" value="Unassembled WGS sequence"/>
</dbReference>
<dbReference type="OrthoDB" id="9026055at2"/>
<feature type="signal peptide" evidence="1">
    <location>
        <begin position="1"/>
        <end position="26"/>
    </location>
</feature>
<name>A0A3D8JY53_9BURK</name>
<proteinExistence type="predicted"/>
<reference evidence="2 3" key="1">
    <citation type="submission" date="2018-08" db="EMBL/GenBank/DDBJ databases">
        <title>Paraburkholderia sp. DHOM06 isolated from forest soil.</title>
        <authorList>
            <person name="Gao Z.-H."/>
            <person name="Qiu L.-H."/>
        </authorList>
    </citation>
    <scope>NUCLEOTIDE SEQUENCE [LARGE SCALE GENOMIC DNA]</scope>
    <source>
        <strain evidence="2 3">DHOM06</strain>
    </source>
</reference>
<gene>
    <name evidence="2" type="ORF">DWV00_17920</name>
</gene>